<name>A0A139BX75_9PROT</name>
<evidence type="ECO:0000313" key="1">
    <source>
        <dbReference type="EMBL" id="KXS33606.1"/>
    </source>
</evidence>
<evidence type="ECO:0000313" key="2">
    <source>
        <dbReference type="Proteomes" id="UP000070578"/>
    </source>
</evidence>
<reference evidence="1 2" key="1">
    <citation type="submission" date="2016-02" db="EMBL/GenBank/DDBJ databases">
        <authorList>
            <person name="Wen L."/>
            <person name="He K."/>
            <person name="Yang H."/>
        </authorList>
    </citation>
    <scope>NUCLEOTIDE SEQUENCE [LARGE SCALE GENOMIC DNA]</scope>
    <source>
        <strain evidence="1">ShG14-8</strain>
    </source>
</reference>
<dbReference type="AlphaFoldDB" id="A0A139BX75"/>
<sequence length="59" mass="6411">MKQSSETKDALPSLRTKCGIVGAGHAREQKTDRGHGPLLQILWTIAETAREAVIANKVK</sequence>
<dbReference type="Proteomes" id="UP000070578">
    <property type="component" value="Unassembled WGS sequence"/>
</dbReference>
<dbReference type="EMBL" id="LSLI01000004">
    <property type="protein sequence ID" value="KXS33606.1"/>
    <property type="molecule type" value="Genomic_DNA"/>
</dbReference>
<comment type="caution">
    <text evidence="1">The sequence shown here is derived from an EMBL/GenBank/DDBJ whole genome shotgun (WGS) entry which is preliminary data.</text>
</comment>
<accession>A0A139BX75</accession>
<gene>
    <name evidence="1" type="ORF">AWT59_0326</name>
</gene>
<reference evidence="1 2" key="2">
    <citation type="submission" date="2016-03" db="EMBL/GenBank/DDBJ databases">
        <title>New uncultured bacterium of the family Gallionellaceae from acid mine drainage: description and reconstruction of genome based on metagenomic analysis of microbial community.</title>
        <authorList>
            <person name="Kadnikov V."/>
            <person name="Ivasenko D."/>
            <person name="Beletsky A."/>
            <person name="Mardanov A."/>
            <person name="Danilova E."/>
            <person name="Pimenov N."/>
            <person name="Karnachuk O."/>
            <person name="Ravin N."/>
        </authorList>
    </citation>
    <scope>NUCLEOTIDE SEQUENCE [LARGE SCALE GENOMIC DNA]</scope>
    <source>
        <strain evidence="1">ShG14-8</strain>
    </source>
</reference>
<protein>
    <submittedName>
        <fullName evidence="1">Uncharacterized protein</fullName>
    </submittedName>
</protein>
<organism evidence="1 2">
    <name type="scientific">Candidatus Gallionella acididurans</name>
    <dbReference type="NCBI Taxonomy" id="1796491"/>
    <lineage>
        <taxon>Bacteria</taxon>
        <taxon>Pseudomonadati</taxon>
        <taxon>Pseudomonadota</taxon>
        <taxon>Betaproteobacteria</taxon>
        <taxon>Nitrosomonadales</taxon>
        <taxon>Gallionellaceae</taxon>
        <taxon>Gallionella</taxon>
    </lineage>
</organism>
<proteinExistence type="predicted"/>